<evidence type="ECO:0000313" key="2">
    <source>
        <dbReference type="Proteomes" id="UP000268829"/>
    </source>
</evidence>
<accession>A0A3M8B7K0</accession>
<dbReference type="CDD" id="cd03364">
    <property type="entry name" value="TOPRIM_DnaG_primases"/>
    <property type="match status" value="1"/>
</dbReference>
<protein>
    <submittedName>
        <fullName evidence="1">Toprim domain-containing protein</fullName>
    </submittedName>
</protein>
<dbReference type="RefSeq" id="WP_122903583.1">
    <property type="nucleotide sequence ID" value="NZ_RHHS01000013.1"/>
</dbReference>
<dbReference type="InterPro" id="IPR050219">
    <property type="entry name" value="DnaG_primase"/>
</dbReference>
<dbReference type="InterPro" id="IPR034151">
    <property type="entry name" value="TOPRIM_DnaG_bac"/>
</dbReference>
<dbReference type="PANTHER" id="PTHR30313:SF2">
    <property type="entry name" value="DNA PRIMASE"/>
    <property type="match status" value="1"/>
</dbReference>
<dbReference type="Gene3D" id="3.40.1360.10">
    <property type="match status" value="1"/>
</dbReference>
<dbReference type="SUPFAM" id="SSF56731">
    <property type="entry name" value="DNA primase core"/>
    <property type="match status" value="1"/>
</dbReference>
<reference evidence="1 2" key="1">
    <citation type="submission" date="2018-10" db="EMBL/GenBank/DDBJ databases">
        <title>Phylogenomics of Brevibacillus.</title>
        <authorList>
            <person name="Dunlap C."/>
        </authorList>
    </citation>
    <scope>NUCLEOTIDE SEQUENCE [LARGE SCALE GENOMIC DNA]</scope>
    <source>
        <strain evidence="1 2">DSM 100115</strain>
    </source>
</reference>
<dbReference type="EMBL" id="RHHS01000013">
    <property type="protein sequence ID" value="RNB59416.1"/>
    <property type="molecule type" value="Genomic_DNA"/>
</dbReference>
<dbReference type="GO" id="GO:0006269">
    <property type="term" value="P:DNA replication, synthesis of primer"/>
    <property type="evidence" value="ECO:0007669"/>
    <property type="project" value="TreeGrafter"/>
</dbReference>
<evidence type="ECO:0000313" key="1">
    <source>
        <dbReference type="EMBL" id="RNB59416.1"/>
    </source>
</evidence>
<dbReference type="AlphaFoldDB" id="A0A3M8B7K0"/>
<comment type="caution">
    <text evidence="1">The sequence shown here is derived from an EMBL/GenBank/DDBJ whole genome shotgun (WGS) entry which is preliminary data.</text>
</comment>
<dbReference type="OrthoDB" id="2327166at2"/>
<dbReference type="GO" id="GO:0005737">
    <property type="term" value="C:cytoplasm"/>
    <property type="evidence" value="ECO:0007669"/>
    <property type="project" value="TreeGrafter"/>
</dbReference>
<dbReference type="Proteomes" id="UP000268829">
    <property type="component" value="Unassembled WGS sequence"/>
</dbReference>
<proteinExistence type="predicted"/>
<gene>
    <name evidence="1" type="ORF">EDM57_04550</name>
</gene>
<organism evidence="1 2">
    <name type="scientific">Brevibacillus gelatini</name>
    <dbReference type="NCBI Taxonomy" id="1655277"/>
    <lineage>
        <taxon>Bacteria</taxon>
        <taxon>Bacillati</taxon>
        <taxon>Bacillota</taxon>
        <taxon>Bacilli</taxon>
        <taxon>Bacillales</taxon>
        <taxon>Paenibacillaceae</taxon>
        <taxon>Brevibacillus</taxon>
    </lineage>
</organism>
<keyword evidence="2" id="KW-1185">Reference proteome</keyword>
<dbReference type="PANTHER" id="PTHR30313">
    <property type="entry name" value="DNA PRIMASE"/>
    <property type="match status" value="1"/>
</dbReference>
<name>A0A3M8B7K0_9BACL</name>
<sequence>MDTQELKERIILEEKIRTVLEELGMHSIKEHSDYFTCGMPDGDNKRSTVIYKNNLYVDAHTRNIRDQYGVSDIISLVTFVRGTYFSESVKWLCDLCGFDYYGNQQEQSKLAKWVRDMWKSSSELQEDEDKPLEPIDESILNYFGRYANPLFYKDGISYETQWEFHLGYDLAFHMITIPIYDELNSLVGVKGRLYKEVIEEHESKYFYIHPCSKSKILYGLHKTMPYIKEKNEVIVCESEKGVLQLWSMGVKNAVAISGHILSKTQVQKLTHLNVPIVIAYDQGAELDKEGKVDKNFYRGEFAKFLPQQELYCVYDKGGKILNPKESPMDDPNKWEVLYANKIRIR</sequence>